<feature type="compositionally biased region" description="Polar residues" evidence="14">
    <location>
        <begin position="559"/>
        <end position="568"/>
    </location>
</feature>
<proteinExistence type="inferred from homology"/>
<keyword evidence="6" id="KW-0645">Protease</keyword>
<keyword evidence="17" id="KW-0121">Carboxypeptidase</keyword>
<comment type="subcellular location">
    <subcellularLocation>
        <location evidence="3">Secreted</location>
    </subcellularLocation>
</comment>
<sequence length="752" mass="80191">MRIFKSVAVGLLQAILTSAQTKYADNQVPVSKDSELVSRLFPDVEGVELLSPAFANEDSIPEGWTNGTSGPTSQATLESFLKDIADQHSWATYHAPFTSEDDRSIPHLNLSIPSSAPTPKLRIWLQGGVHGNEPAGDQAILALLAKLASNTTWTTSVLEKADVLVLPRYNPDGVAYFQRELASNHDPNRDHALLQRQQTRDVKTLLSAFDPHIFLDAHEYTASQRLGAQGQWLKAQDVQVSHVKNPNIHPAIRALGEGLFLRAIQGTVRSHGLRTSAYFTAGGGSDLPVLTEPSSVSRAGHNSAGLLQTVSFLTETRGIRLADQHFQRHRAVDNAEEVYSTIETARQEFTTGTEAIIVTDHARTTNTTWPFIDARNGTLVHVPVQFRNSTPTEADLVRARPAAYVFPRAWAAVADKLRALGVEVAVLEEDFVGEAEVLTAESVTLASSKNEGVVESAITTSTSRRTVRVPKGGFRVSTRQKNAAFAFVLLEPEGNASLARYNVDEAAGAYPDSSTDRMPPVFPWWGRIGGAMHPLSFLLILFATSATALPATPASPTPCTMSLPTDASLTRPPPRPFRPTDAPSAPSDEETDPTPSQIYTLLPVPSNSSSSASNTTAPCSRRPLRLGPARLHKKPSPSSASEAPAAVAGVAIAAAAAETPTSDGPRDYASLIPPAPGVTPRPEPNLAEMGYYQTTYWSCATRGTSSHCGWHRPIMVAPANAAVNAAAAAAPRNFGLGAAAAVAGLVGILIAG</sequence>
<evidence type="ECO:0000256" key="6">
    <source>
        <dbReference type="ARBA" id="ARBA00022670"/>
    </source>
</evidence>
<comment type="function">
    <text evidence="2">Extracellular metalloprotease that contributes to pathogenicity.</text>
</comment>
<evidence type="ECO:0000256" key="3">
    <source>
        <dbReference type="ARBA" id="ARBA00004613"/>
    </source>
</evidence>
<evidence type="ECO:0000256" key="2">
    <source>
        <dbReference type="ARBA" id="ARBA00003091"/>
    </source>
</evidence>
<evidence type="ECO:0000256" key="8">
    <source>
        <dbReference type="ARBA" id="ARBA00022801"/>
    </source>
</evidence>
<evidence type="ECO:0000256" key="13">
    <source>
        <dbReference type="PROSITE-ProRule" id="PRU01379"/>
    </source>
</evidence>
<protein>
    <recommendedName>
        <fullName evidence="12">Carboxypeptidase M14B</fullName>
    </recommendedName>
    <alternativeName>
        <fullName evidence="11">Carboxypeptidase MCPB</fullName>
    </alternativeName>
</protein>
<dbReference type="GO" id="GO:0006508">
    <property type="term" value="P:proteolysis"/>
    <property type="evidence" value="ECO:0007669"/>
    <property type="project" value="UniProtKB-KW"/>
</dbReference>
<dbReference type="Proteomes" id="UP000434172">
    <property type="component" value="Unassembled WGS sequence"/>
</dbReference>
<gene>
    <name evidence="17" type="ORF">GQ607_011495</name>
</gene>
<keyword evidence="10" id="KW-0325">Glycoprotein</keyword>
<comment type="caution">
    <text evidence="17">The sequence shown here is derived from an EMBL/GenBank/DDBJ whole genome shotgun (WGS) entry which is preliminary data.</text>
</comment>
<evidence type="ECO:0000256" key="14">
    <source>
        <dbReference type="SAM" id="MobiDB-lite"/>
    </source>
</evidence>
<dbReference type="PROSITE" id="PS52035">
    <property type="entry name" value="PEPTIDASE_M14"/>
    <property type="match status" value="1"/>
</dbReference>
<evidence type="ECO:0000256" key="12">
    <source>
        <dbReference type="ARBA" id="ARBA00042017"/>
    </source>
</evidence>
<dbReference type="GO" id="GO:0004181">
    <property type="term" value="F:metallocarboxypeptidase activity"/>
    <property type="evidence" value="ECO:0007669"/>
    <property type="project" value="InterPro"/>
</dbReference>
<keyword evidence="8" id="KW-0378">Hydrolase</keyword>
<dbReference type="GO" id="GO:0005576">
    <property type="term" value="C:extracellular region"/>
    <property type="evidence" value="ECO:0007669"/>
    <property type="project" value="UniProtKB-SubCell"/>
</dbReference>
<dbReference type="PANTHER" id="PTHR11705:SF83">
    <property type="entry name" value="INACTIVE METALLOCARBOXYPEPTIDASE ECM14"/>
    <property type="match status" value="1"/>
</dbReference>
<keyword evidence="18" id="KW-1185">Reference proteome</keyword>
<feature type="signal peptide" evidence="15">
    <location>
        <begin position="1"/>
        <end position="19"/>
    </location>
</feature>
<evidence type="ECO:0000313" key="18">
    <source>
        <dbReference type="Proteomes" id="UP000434172"/>
    </source>
</evidence>
<evidence type="ECO:0000256" key="9">
    <source>
        <dbReference type="ARBA" id="ARBA00023026"/>
    </source>
</evidence>
<evidence type="ECO:0000313" key="17">
    <source>
        <dbReference type="EMBL" id="KAF0321292.1"/>
    </source>
</evidence>
<feature type="chain" id="PRO_5034224055" description="Carboxypeptidase M14B" evidence="15">
    <location>
        <begin position="20"/>
        <end position="752"/>
    </location>
</feature>
<name>A0A8H3ZMU3_9PEZI</name>
<dbReference type="Gene3D" id="3.40.630.10">
    <property type="entry name" value="Zn peptidases"/>
    <property type="match status" value="1"/>
</dbReference>
<comment type="similarity">
    <text evidence="4 13">Belongs to the peptidase M14 family.</text>
</comment>
<dbReference type="AlphaFoldDB" id="A0A8H3ZMU3"/>
<evidence type="ECO:0000259" key="16">
    <source>
        <dbReference type="PROSITE" id="PS52035"/>
    </source>
</evidence>
<evidence type="ECO:0000256" key="7">
    <source>
        <dbReference type="ARBA" id="ARBA00022729"/>
    </source>
</evidence>
<keyword evidence="9" id="KW-0843">Virulence</keyword>
<reference evidence="17 18" key="1">
    <citation type="submission" date="2019-12" db="EMBL/GenBank/DDBJ databases">
        <title>A genome sequence resource for the geographically widespread anthracnose pathogen Colletotrichum asianum.</title>
        <authorList>
            <person name="Meng Y."/>
        </authorList>
    </citation>
    <scope>NUCLEOTIDE SEQUENCE [LARGE SCALE GENOMIC DNA]</scope>
    <source>
        <strain evidence="17 18">ICMP 18580</strain>
    </source>
</reference>
<keyword evidence="5" id="KW-0964">Secreted</keyword>
<dbReference type="SUPFAM" id="SSF53187">
    <property type="entry name" value="Zn-dependent exopeptidases"/>
    <property type="match status" value="1"/>
</dbReference>
<evidence type="ECO:0000256" key="11">
    <source>
        <dbReference type="ARBA" id="ARBA00041263"/>
    </source>
</evidence>
<comment type="cofactor">
    <cofactor evidence="1">
        <name>Zn(2+)</name>
        <dbReference type="ChEBI" id="CHEBI:29105"/>
    </cofactor>
</comment>
<evidence type="ECO:0000256" key="15">
    <source>
        <dbReference type="SAM" id="SignalP"/>
    </source>
</evidence>
<dbReference type="PANTHER" id="PTHR11705">
    <property type="entry name" value="PROTEASE FAMILY M14 CARBOXYPEPTIDASE A,B"/>
    <property type="match status" value="1"/>
</dbReference>
<feature type="domain" description="Peptidase M14" evidence="16">
    <location>
        <begin position="70"/>
        <end position="345"/>
    </location>
</feature>
<evidence type="ECO:0000256" key="10">
    <source>
        <dbReference type="ARBA" id="ARBA00023180"/>
    </source>
</evidence>
<feature type="region of interest" description="Disordered" evidence="14">
    <location>
        <begin position="658"/>
        <end position="681"/>
    </location>
</feature>
<accession>A0A8H3ZMU3</accession>
<evidence type="ECO:0000256" key="4">
    <source>
        <dbReference type="ARBA" id="ARBA00005988"/>
    </source>
</evidence>
<organism evidence="17 18">
    <name type="scientific">Colletotrichum asianum</name>
    <dbReference type="NCBI Taxonomy" id="702518"/>
    <lineage>
        <taxon>Eukaryota</taxon>
        <taxon>Fungi</taxon>
        <taxon>Dikarya</taxon>
        <taxon>Ascomycota</taxon>
        <taxon>Pezizomycotina</taxon>
        <taxon>Sordariomycetes</taxon>
        <taxon>Hypocreomycetidae</taxon>
        <taxon>Glomerellales</taxon>
        <taxon>Glomerellaceae</taxon>
        <taxon>Colletotrichum</taxon>
        <taxon>Colletotrichum gloeosporioides species complex</taxon>
    </lineage>
</organism>
<dbReference type="GO" id="GO:0008270">
    <property type="term" value="F:zinc ion binding"/>
    <property type="evidence" value="ECO:0007669"/>
    <property type="project" value="InterPro"/>
</dbReference>
<evidence type="ECO:0000256" key="5">
    <source>
        <dbReference type="ARBA" id="ARBA00022525"/>
    </source>
</evidence>
<dbReference type="InterPro" id="IPR000834">
    <property type="entry name" value="Peptidase_M14"/>
</dbReference>
<dbReference type="Pfam" id="PF00246">
    <property type="entry name" value="Peptidase_M14"/>
    <property type="match status" value="1"/>
</dbReference>
<feature type="active site" description="Proton donor/acceptor" evidence="13">
    <location>
        <position position="315"/>
    </location>
</feature>
<keyword evidence="7 15" id="KW-0732">Signal</keyword>
<dbReference type="EMBL" id="WOWK01000073">
    <property type="protein sequence ID" value="KAF0321292.1"/>
    <property type="molecule type" value="Genomic_DNA"/>
</dbReference>
<evidence type="ECO:0000256" key="1">
    <source>
        <dbReference type="ARBA" id="ARBA00001947"/>
    </source>
</evidence>
<feature type="compositionally biased region" description="Low complexity" evidence="14">
    <location>
        <begin position="605"/>
        <end position="618"/>
    </location>
</feature>
<dbReference type="OrthoDB" id="3626597at2759"/>
<feature type="region of interest" description="Disordered" evidence="14">
    <location>
        <begin position="552"/>
        <end position="642"/>
    </location>
</feature>